<evidence type="ECO:0000256" key="1">
    <source>
        <dbReference type="SAM" id="MobiDB-lite"/>
    </source>
</evidence>
<feature type="region of interest" description="Disordered" evidence="1">
    <location>
        <begin position="108"/>
        <end position="157"/>
    </location>
</feature>
<dbReference type="PROSITE" id="PS01159">
    <property type="entry name" value="WW_DOMAIN_1"/>
    <property type="match status" value="1"/>
</dbReference>
<dbReference type="InterPro" id="IPR036020">
    <property type="entry name" value="WW_dom_sf"/>
</dbReference>
<feature type="region of interest" description="Disordered" evidence="1">
    <location>
        <begin position="410"/>
        <end position="477"/>
    </location>
</feature>
<evidence type="ECO:0000313" key="3">
    <source>
        <dbReference type="EMBL" id="KAJ5178765.1"/>
    </source>
</evidence>
<keyword evidence="4" id="KW-1185">Reference proteome</keyword>
<reference evidence="3" key="1">
    <citation type="submission" date="2022-11" db="EMBL/GenBank/DDBJ databases">
        <authorList>
            <person name="Petersen C."/>
        </authorList>
    </citation>
    <scope>NUCLEOTIDE SEQUENCE</scope>
    <source>
        <strain evidence="3">IBT 21917</strain>
    </source>
</reference>
<feature type="compositionally biased region" description="Low complexity" evidence="1">
    <location>
        <begin position="49"/>
        <end position="69"/>
    </location>
</feature>
<sequence>MAQDAPADTAGPSSPPPRMPEGWLPQWEGVQRKWYYVQRATGKSQWEIPTEPVVLTPSTTPTSIGTGPSQAPPSRPSTNSPRVIDARSTLTERIEAAADNARVSNSLDSHINGQISNPGWHSSPDDLHQPGAYGQYMVPGQGPHRVDQMSTGRPNADPASFYPTHVHPSQSQQLAHNQPRQFWGGADGAGLGPNTYRGEHFQGAFSSSSLASQPSQSFHQYAPHDMSGYASSGSLPSGQVQEHSTNFSPSQHRWPERAPVLNNAHQLPEGQYGAQPPLGSYATMNSAGKFQGGLGGQGFGVARDPSSSSSYPQHHSHAAPAQQMSRTNSQQADMFPHGAPRPDAPGQSFYGYPPQPSNPQSQYTSGTHMAPTGLGSGFNSAVFPSVPESQSSGRFYQNPLVQASVHQYLNPHQTGPHVGADVHSSASRSDRNSQHGHWGDVGSRASKITPSDPQFISGPWASSTPPTGGPPGPSHHG</sequence>
<organism evidence="3 4">
    <name type="scientific">Penicillium capsulatum</name>
    <dbReference type="NCBI Taxonomy" id="69766"/>
    <lineage>
        <taxon>Eukaryota</taxon>
        <taxon>Fungi</taxon>
        <taxon>Dikarya</taxon>
        <taxon>Ascomycota</taxon>
        <taxon>Pezizomycotina</taxon>
        <taxon>Eurotiomycetes</taxon>
        <taxon>Eurotiomycetidae</taxon>
        <taxon>Eurotiales</taxon>
        <taxon>Aspergillaceae</taxon>
        <taxon>Penicillium</taxon>
    </lineage>
</organism>
<protein>
    <recommendedName>
        <fullName evidence="2">WW domain-containing protein</fullName>
    </recommendedName>
</protein>
<feature type="compositionally biased region" description="Polar residues" evidence="1">
    <location>
        <begin position="108"/>
        <end position="120"/>
    </location>
</feature>
<name>A0A9W9LV92_9EURO</name>
<comment type="caution">
    <text evidence="3">The sequence shown here is derived from an EMBL/GenBank/DDBJ whole genome shotgun (WGS) entry which is preliminary data.</text>
</comment>
<dbReference type="Gene3D" id="2.20.70.10">
    <property type="match status" value="1"/>
</dbReference>
<feature type="compositionally biased region" description="Polar residues" evidence="1">
    <location>
        <begin position="229"/>
        <end position="251"/>
    </location>
</feature>
<accession>A0A9W9LV92</accession>
<reference evidence="3" key="2">
    <citation type="journal article" date="2023" name="IMA Fungus">
        <title>Comparative genomic study of the Penicillium genus elucidates a diverse pangenome and 15 lateral gene transfer events.</title>
        <authorList>
            <person name="Petersen C."/>
            <person name="Sorensen T."/>
            <person name="Nielsen M.R."/>
            <person name="Sondergaard T.E."/>
            <person name="Sorensen J.L."/>
            <person name="Fitzpatrick D.A."/>
            <person name="Frisvad J.C."/>
            <person name="Nielsen K.L."/>
        </authorList>
    </citation>
    <scope>NUCLEOTIDE SEQUENCE</scope>
    <source>
        <strain evidence="3">IBT 21917</strain>
    </source>
</reference>
<evidence type="ECO:0000313" key="4">
    <source>
        <dbReference type="Proteomes" id="UP001146351"/>
    </source>
</evidence>
<feature type="region of interest" description="Disordered" evidence="1">
    <location>
        <begin position="46"/>
        <end position="82"/>
    </location>
</feature>
<proteinExistence type="predicted"/>
<dbReference type="Proteomes" id="UP001146351">
    <property type="component" value="Unassembled WGS sequence"/>
</dbReference>
<dbReference type="PROSITE" id="PS50020">
    <property type="entry name" value="WW_DOMAIN_2"/>
    <property type="match status" value="1"/>
</dbReference>
<dbReference type="AlphaFoldDB" id="A0A9W9LV92"/>
<dbReference type="OrthoDB" id="2367685at2759"/>
<dbReference type="InterPro" id="IPR001202">
    <property type="entry name" value="WW_dom"/>
</dbReference>
<feature type="compositionally biased region" description="Low complexity" evidence="1">
    <location>
        <begin position="305"/>
        <end position="323"/>
    </location>
</feature>
<dbReference type="EMBL" id="JAPQKO010000002">
    <property type="protein sequence ID" value="KAJ5178765.1"/>
    <property type="molecule type" value="Genomic_DNA"/>
</dbReference>
<feature type="domain" description="WW" evidence="2">
    <location>
        <begin position="17"/>
        <end position="51"/>
    </location>
</feature>
<feature type="compositionally biased region" description="Low complexity" evidence="1">
    <location>
        <begin position="205"/>
        <end position="218"/>
    </location>
</feature>
<feature type="region of interest" description="Disordered" evidence="1">
    <location>
        <begin position="205"/>
        <end position="254"/>
    </location>
</feature>
<feature type="compositionally biased region" description="Low complexity" evidence="1">
    <location>
        <begin position="457"/>
        <end position="466"/>
    </location>
</feature>
<dbReference type="SUPFAM" id="SSF51045">
    <property type="entry name" value="WW domain"/>
    <property type="match status" value="1"/>
</dbReference>
<evidence type="ECO:0000259" key="2">
    <source>
        <dbReference type="PROSITE" id="PS50020"/>
    </source>
</evidence>
<feature type="compositionally biased region" description="Pro residues" evidence="1">
    <location>
        <begin position="467"/>
        <end position="477"/>
    </location>
</feature>
<feature type="region of interest" description="Disordered" evidence="1">
    <location>
        <begin position="295"/>
        <end position="372"/>
    </location>
</feature>
<feature type="region of interest" description="Disordered" evidence="1">
    <location>
        <begin position="1"/>
        <end position="25"/>
    </location>
</feature>
<gene>
    <name evidence="3" type="ORF">N7492_001975</name>
</gene>